<dbReference type="InterPro" id="IPR013783">
    <property type="entry name" value="Ig-like_fold"/>
</dbReference>
<gene>
    <name evidence="4" type="ORF">PAECIP111893_03858</name>
</gene>
<dbReference type="InterPro" id="IPR003961">
    <property type="entry name" value="FN3_dom"/>
</dbReference>
<evidence type="ECO:0000259" key="2">
    <source>
        <dbReference type="PROSITE" id="PS50853"/>
    </source>
</evidence>
<dbReference type="InterPro" id="IPR051465">
    <property type="entry name" value="Cell_Envelope_Struct_Comp"/>
</dbReference>
<protein>
    <recommendedName>
        <fullName evidence="6">S-layer homology domain-containing protein</fullName>
    </recommendedName>
</protein>
<name>A0ABM9CIC4_9BACL</name>
<dbReference type="RefSeq" id="WP_236344213.1">
    <property type="nucleotide sequence ID" value="NZ_CAKMMF010000023.1"/>
</dbReference>
<evidence type="ECO:0008006" key="6">
    <source>
        <dbReference type="Google" id="ProtNLM"/>
    </source>
</evidence>
<dbReference type="InterPro" id="IPR001119">
    <property type="entry name" value="SLH_dom"/>
</dbReference>
<feature type="domain" description="SLH" evidence="3">
    <location>
        <begin position="1797"/>
        <end position="1856"/>
    </location>
</feature>
<evidence type="ECO:0000313" key="4">
    <source>
        <dbReference type="EMBL" id="CAH1214857.1"/>
    </source>
</evidence>
<feature type="domain" description="SLH" evidence="3">
    <location>
        <begin position="1726"/>
        <end position="1789"/>
    </location>
</feature>
<feature type="domain" description="Fibronectin type-III" evidence="2">
    <location>
        <begin position="1242"/>
        <end position="1335"/>
    </location>
</feature>
<evidence type="ECO:0000313" key="5">
    <source>
        <dbReference type="Proteomes" id="UP000838686"/>
    </source>
</evidence>
<dbReference type="InterPro" id="IPR036116">
    <property type="entry name" value="FN3_sf"/>
</dbReference>
<accession>A0ABM9CIC4</accession>
<dbReference type="Proteomes" id="UP000838686">
    <property type="component" value="Unassembled WGS sequence"/>
</dbReference>
<feature type="domain" description="SLH" evidence="3">
    <location>
        <begin position="1666"/>
        <end position="1725"/>
    </location>
</feature>
<organism evidence="4 5">
    <name type="scientific">Paenibacillus plantiphilus</name>
    <dbReference type="NCBI Taxonomy" id="2905650"/>
    <lineage>
        <taxon>Bacteria</taxon>
        <taxon>Bacillati</taxon>
        <taxon>Bacillota</taxon>
        <taxon>Bacilli</taxon>
        <taxon>Bacillales</taxon>
        <taxon>Paenibacillaceae</taxon>
        <taxon>Paenibacillus</taxon>
    </lineage>
</organism>
<proteinExistence type="predicted"/>
<dbReference type="Pfam" id="PF00041">
    <property type="entry name" value="fn3"/>
    <property type="match status" value="1"/>
</dbReference>
<dbReference type="Gene3D" id="2.60.40.10">
    <property type="entry name" value="Immunoglobulins"/>
    <property type="match status" value="3"/>
</dbReference>
<dbReference type="PROSITE" id="PS51272">
    <property type="entry name" value="SLH"/>
    <property type="match status" value="3"/>
</dbReference>
<dbReference type="PANTHER" id="PTHR43308:SF5">
    <property type="entry name" value="S-LAYER PROTEIN _ PEPTIDOGLYCAN ENDO-BETA-N-ACETYLGLUCOSAMINIDASE"/>
    <property type="match status" value="1"/>
</dbReference>
<sequence length="1856" mass="186532">MGNSDSMKARNGRTVSTFSKMMACLATFAAFSTVIFCYFTVSVAAAAPASQDFEDIPAGTESSVSGSLTFDGLIYSTDAAGDIMVVDTVENITAYPSPSLGSGNGLSSAYNGTDPSATYFQFASVSNGDNFKLTALNAEVWGHGSANSEIYRIDGYDDGVIKATATVDFAATSTYGLDDNSVSYTRLSTQYEIDNSGNGGLLSFTGSAWGNIDQVRMTVADSSPNTFMTVMIDNLMVDSPVFPPSSTTSTASNVSYTSATLNSTVNDNGTNTTVTFDYGTTASYGMNASATTGGTVVAGTGNTAASVDLTSLSPNTTYHYRVKAVSSAGTAYGSDQTFTTLAPAQTATVSVAATSPVAGAANSVTLTVNNSLGNTDTTFNGAHDVAISGYTQAPNNTFGSFNGTALTASPNTVSVTFTNGEATVDLSLNDAALQTIGFSITGVSTPATNTLGITPAAGDTASMAVTTAITAPASNGGVFAQQAAITLLDAYGNINTSDNTSVITASKKDGGAWTLTGTTTATASSGIATFTNLGGDNAASVSGAQLAFDAAGLTQVTSAAVTLPAPAPAQTAAVSAAATSPVAGAANSVTLTVNNSLGNTDTTFNGAHDVAVSGYTQAPNNSFGGFNGTALTASPNTVSVVFTNGEATVDLSLNHAALQTIGFSITGVSTPATNTLGITPAAGDTASMAVTTAITAPASNGGVFAQQAAITLLDAYGNISTSDNTSVITASKSDGGAWTLTGTTTATASSGIATFTNLGADNVASVSGAQLAFDAAGLTQVTSAAVTLPAPAPAQTAAVSAAATSPVAGAANSVTLTVKNTLGNTDTTFNGAHDVAVSGYTQAPNNTFGSFNGTALTASPNTVSVVFTNGEATVDLSLNDASLQTIGFSITGVATPATNTLGITPAAGDAASMAVTTAITAPASNGGVFAQQAVITLLDAYGNVSAGDNTSIITASKTDGGAWTLTGTTTATASSGIATFTNLGADNEASVSGAQLAFDAAGLTQVTSAAVTLPAPAPAQTAAVSAAATSPVAGATNSVTLTVKNALGNTDTTFNGAHDVAISGYTQAPNNTFGSFNGTALTASPNTVSVTFTNGEATVDLSLNDAALQTIGFSITGVSTPATNTLGITPAAGDTASMAVTTGITAPASNGGVFAQQAVITLLDAYGNVSAGDNTSVITASKTDGGAWTLTGTTTATASSGIATFTNLGADNAASVSGAQLAFDAAGLTQVTSGTVNLPWPTLSAPTITSITVGDGHATISWSEVYGAAEYAVFQGTASGAYGAAVGTTSSSIFSYDATGLSNGTTYYFVVKAANPGGEGTASMEKTGTPRTVAAAPTDISATAGDRQATIVFKAPTVNGGSPITGYEVTASPGDIIVKGTASPITITGLENGTSYTFTVKAINEAGSSVSSSISNSVIPFSPPSSNPSVPSPSTSTPTTTGADVLVNGKVENAGTVETAKVNDQTITTIAVDQSKLEERLKEEAQGAVITIPVATKSDVVVGRLNGQMIQNLEGKQAIVVIQTEDASYSLPAQQVNIHALADQFGENVALQDIRVQIEIEASTTETLKVAEDSASKGDFTVVVPPFNFKVTATYGDKTIEVSRFNTYVERSIAIPDGVDPNKITTGIVIEPDGTVRHVPTKIVSREGKYYAQINSVTNSTYVVVWHPLTFTDVAQHWAKAAVNDMGSRMIISGIGNDRFNPDQDITRAEFAAIVVRGLGLKLESGSNIFTDVKSSDWYSSAIQTATAYGLITGYEDGTFGPMDKITREQAMMIIAKAMKVSGLKAKLPAATSEQLLNPFVDAAHVSEWAKSSVADSIQGGIVSGRSNAHLEPKANITRAEVAVIVQKLLQKSDLI</sequence>
<dbReference type="Pfam" id="PF00395">
    <property type="entry name" value="SLH"/>
    <property type="match status" value="3"/>
</dbReference>
<reference evidence="4" key="1">
    <citation type="submission" date="2022-01" db="EMBL/GenBank/DDBJ databases">
        <authorList>
            <person name="Criscuolo A."/>
        </authorList>
    </citation>
    <scope>NUCLEOTIDE SEQUENCE</scope>
    <source>
        <strain evidence="4">CIP111893</strain>
    </source>
</reference>
<feature type="region of interest" description="Disordered" evidence="1">
    <location>
        <begin position="1421"/>
        <end position="1443"/>
    </location>
</feature>
<dbReference type="PANTHER" id="PTHR43308">
    <property type="entry name" value="OUTER MEMBRANE PROTEIN ALPHA-RELATED"/>
    <property type="match status" value="1"/>
</dbReference>
<dbReference type="SMART" id="SM00060">
    <property type="entry name" value="FN3"/>
    <property type="match status" value="3"/>
</dbReference>
<feature type="domain" description="Fibronectin type-III" evidence="2">
    <location>
        <begin position="1336"/>
        <end position="1425"/>
    </location>
</feature>
<dbReference type="EMBL" id="CAKMMF010000023">
    <property type="protein sequence ID" value="CAH1214857.1"/>
    <property type="molecule type" value="Genomic_DNA"/>
</dbReference>
<dbReference type="SUPFAM" id="SSF49265">
    <property type="entry name" value="Fibronectin type III"/>
    <property type="match status" value="1"/>
</dbReference>
<feature type="compositionally biased region" description="Low complexity" evidence="1">
    <location>
        <begin position="1427"/>
        <end position="1441"/>
    </location>
</feature>
<dbReference type="CDD" id="cd00063">
    <property type="entry name" value="FN3"/>
    <property type="match status" value="3"/>
</dbReference>
<evidence type="ECO:0000259" key="3">
    <source>
        <dbReference type="PROSITE" id="PS51272"/>
    </source>
</evidence>
<feature type="domain" description="Fibronectin type-III" evidence="2">
    <location>
        <begin position="243"/>
        <end position="344"/>
    </location>
</feature>
<dbReference type="PROSITE" id="PS50853">
    <property type="entry name" value="FN3"/>
    <property type="match status" value="3"/>
</dbReference>
<keyword evidence="5" id="KW-1185">Reference proteome</keyword>
<comment type="caution">
    <text evidence="4">The sequence shown here is derived from an EMBL/GenBank/DDBJ whole genome shotgun (WGS) entry which is preliminary data.</text>
</comment>
<evidence type="ECO:0000256" key="1">
    <source>
        <dbReference type="SAM" id="MobiDB-lite"/>
    </source>
</evidence>